<accession>A0A9D3WBE9</accession>
<comment type="caution">
    <text evidence="1">The sequence shown here is derived from an EMBL/GenBank/DDBJ whole genome shotgun (WGS) entry which is preliminary data.</text>
</comment>
<reference evidence="1 2" key="1">
    <citation type="journal article" date="2021" name="Plant Biotechnol. J.">
        <title>Multi-omics assisted identification of the key and species-specific regulatory components of drought-tolerant mechanisms in Gossypium stocksii.</title>
        <authorList>
            <person name="Yu D."/>
            <person name="Ke L."/>
            <person name="Zhang D."/>
            <person name="Wu Y."/>
            <person name="Sun Y."/>
            <person name="Mei J."/>
            <person name="Sun J."/>
            <person name="Sun Y."/>
        </authorList>
    </citation>
    <scope>NUCLEOTIDE SEQUENCE [LARGE SCALE GENOMIC DNA]</scope>
    <source>
        <strain evidence="2">cv. E1</strain>
        <tissue evidence="1">Leaf</tissue>
    </source>
</reference>
<evidence type="ECO:0000313" key="1">
    <source>
        <dbReference type="EMBL" id="KAH1115683.1"/>
    </source>
</evidence>
<evidence type="ECO:0000313" key="2">
    <source>
        <dbReference type="Proteomes" id="UP000828251"/>
    </source>
</evidence>
<sequence length="63" mass="7191">MTVLVKNGTSSIKTVIQSYYKQEINQMREKLVYAKSEKGLNNVKDAFDIAIDGGLKRIKEQEQ</sequence>
<name>A0A9D3WBE9_9ROSI</name>
<proteinExistence type="predicted"/>
<organism evidence="1 2">
    <name type="scientific">Gossypium stocksii</name>
    <dbReference type="NCBI Taxonomy" id="47602"/>
    <lineage>
        <taxon>Eukaryota</taxon>
        <taxon>Viridiplantae</taxon>
        <taxon>Streptophyta</taxon>
        <taxon>Embryophyta</taxon>
        <taxon>Tracheophyta</taxon>
        <taxon>Spermatophyta</taxon>
        <taxon>Magnoliopsida</taxon>
        <taxon>eudicotyledons</taxon>
        <taxon>Gunneridae</taxon>
        <taxon>Pentapetalae</taxon>
        <taxon>rosids</taxon>
        <taxon>malvids</taxon>
        <taxon>Malvales</taxon>
        <taxon>Malvaceae</taxon>
        <taxon>Malvoideae</taxon>
        <taxon>Gossypium</taxon>
    </lineage>
</organism>
<dbReference type="OrthoDB" id="1924787at2759"/>
<dbReference type="Proteomes" id="UP000828251">
    <property type="component" value="Unassembled WGS sequence"/>
</dbReference>
<protein>
    <submittedName>
        <fullName evidence="1">Uncharacterized protein</fullName>
    </submittedName>
</protein>
<keyword evidence="2" id="KW-1185">Reference proteome</keyword>
<dbReference type="AlphaFoldDB" id="A0A9D3WBE9"/>
<dbReference type="EMBL" id="JAIQCV010000003">
    <property type="protein sequence ID" value="KAH1115683.1"/>
    <property type="molecule type" value="Genomic_DNA"/>
</dbReference>
<gene>
    <name evidence="1" type="ORF">J1N35_009061</name>
</gene>